<keyword evidence="3" id="KW-1185">Reference proteome</keyword>
<organism evidence="2 3">
    <name type="scientific">Periplaneta americana</name>
    <name type="common">American cockroach</name>
    <name type="synonym">Blatta americana</name>
    <dbReference type="NCBI Taxonomy" id="6978"/>
    <lineage>
        <taxon>Eukaryota</taxon>
        <taxon>Metazoa</taxon>
        <taxon>Ecdysozoa</taxon>
        <taxon>Arthropoda</taxon>
        <taxon>Hexapoda</taxon>
        <taxon>Insecta</taxon>
        <taxon>Pterygota</taxon>
        <taxon>Neoptera</taxon>
        <taxon>Polyneoptera</taxon>
        <taxon>Dictyoptera</taxon>
        <taxon>Blattodea</taxon>
        <taxon>Blattoidea</taxon>
        <taxon>Blattidae</taxon>
        <taxon>Blattinae</taxon>
        <taxon>Periplaneta</taxon>
    </lineage>
</organism>
<proteinExistence type="predicted"/>
<evidence type="ECO:0000313" key="3">
    <source>
        <dbReference type="Proteomes" id="UP001148838"/>
    </source>
</evidence>
<comment type="caution">
    <text evidence="2">The sequence shown here is derived from an EMBL/GenBank/DDBJ whole genome shotgun (WGS) entry which is preliminary data.</text>
</comment>
<gene>
    <name evidence="2" type="ORF">ANN_11259</name>
</gene>
<evidence type="ECO:0000256" key="1">
    <source>
        <dbReference type="SAM" id="MobiDB-lite"/>
    </source>
</evidence>
<sequence>MSGLCESGNEPPGLRGGFFTNERSTRTLPRIHKPTRIYSRVRQPRTLARQVSTERSKRHEAASLQVVNLLLSVAYKRACTGYSNVVDCCFRLRKTRRSFDMPLRRNRRVFTQLTKFERGRIVGMREAGWS</sequence>
<dbReference type="EMBL" id="JAJSOF020000015">
    <property type="protein sequence ID" value="KAJ4441404.1"/>
    <property type="molecule type" value="Genomic_DNA"/>
</dbReference>
<feature type="region of interest" description="Disordered" evidence="1">
    <location>
        <begin position="1"/>
        <end position="21"/>
    </location>
</feature>
<name>A0ABQ8T4I2_PERAM</name>
<evidence type="ECO:0000313" key="2">
    <source>
        <dbReference type="EMBL" id="KAJ4441404.1"/>
    </source>
</evidence>
<protein>
    <submittedName>
        <fullName evidence="2">Uncharacterized protein</fullName>
    </submittedName>
</protein>
<reference evidence="2 3" key="1">
    <citation type="journal article" date="2022" name="Allergy">
        <title>Genome assembly and annotation of Periplaneta americana reveal a comprehensive cockroach allergen profile.</title>
        <authorList>
            <person name="Wang L."/>
            <person name="Xiong Q."/>
            <person name="Saelim N."/>
            <person name="Wang L."/>
            <person name="Nong W."/>
            <person name="Wan A.T."/>
            <person name="Shi M."/>
            <person name="Liu X."/>
            <person name="Cao Q."/>
            <person name="Hui J.H.L."/>
            <person name="Sookrung N."/>
            <person name="Leung T.F."/>
            <person name="Tungtrongchitr A."/>
            <person name="Tsui S.K.W."/>
        </authorList>
    </citation>
    <scope>NUCLEOTIDE SEQUENCE [LARGE SCALE GENOMIC DNA]</scope>
    <source>
        <strain evidence="2">PWHHKU_190912</strain>
    </source>
</reference>
<accession>A0ABQ8T4I2</accession>
<dbReference type="Proteomes" id="UP001148838">
    <property type="component" value="Unassembled WGS sequence"/>
</dbReference>